<dbReference type="InterPro" id="IPR036249">
    <property type="entry name" value="Thioredoxin-like_sf"/>
</dbReference>
<evidence type="ECO:0000313" key="3">
    <source>
        <dbReference type="Proteomes" id="UP000008963"/>
    </source>
</evidence>
<reference evidence="3" key="1">
    <citation type="journal article" date="2013" name="ISME J.">
        <title>A small predatory core genome in the divergent marine Bacteriovorax marinus SJ and the terrestrial Bdellovibrio bacteriovorus.</title>
        <authorList>
            <person name="Crossman L.C."/>
            <person name="Chen H."/>
            <person name="Cerdeno-Tarraga A.M."/>
            <person name="Brooks K."/>
            <person name="Quail M.A."/>
            <person name="Pineiro S.A."/>
            <person name="Hobley L."/>
            <person name="Sockett R.E."/>
            <person name="Bentley S.D."/>
            <person name="Parkhill J."/>
            <person name="Williams H.N."/>
            <person name="Stine O.C."/>
        </authorList>
    </citation>
    <scope>NUCLEOTIDE SEQUENCE [LARGE SCALE GENOMIC DNA]</scope>
    <source>
        <strain evidence="3">ATCC BAA-682 / DSM 15412 / SJ</strain>
    </source>
</reference>
<gene>
    <name evidence="2" type="ordered locus">BMS_3137</name>
</gene>
<dbReference type="PATRIC" id="fig|862908.3.peg.3000"/>
<dbReference type="EMBL" id="FQ312005">
    <property type="protein sequence ID" value="CBW27894.1"/>
    <property type="molecule type" value="Genomic_DNA"/>
</dbReference>
<accession>E1WZV8</accession>
<protein>
    <submittedName>
        <fullName evidence="2">Exported protein</fullName>
    </submittedName>
</protein>
<dbReference type="SUPFAM" id="SSF52833">
    <property type="entry name" value="Thioredoxin-like"/>
    <property type="match status" value="1"/>
</dbReference>
<dbReference type="HOGENOM" id="CLU_729132_0_0_7"/>
<organism evidence="2 3">
    <name type="scientific">Halobacteriovorax marinus (strain ATCC BAA-682 / DSM 15412 / SJ)</name>
    <name type="common">Bacteriovorax marinus</name>
    <dbReference type="NCBI Taxonomy" id="862908"/>
    <lineage>
        <taxon>Bacteria</taxon>
        <taxon>Pseudomonadati</taxon>
        <taxon>Bdellovibrionota</taxon>
        <taxon>Bacteriovoracia</taxon>
        <taxon>Bacteriovoracales</taxon>
        <taxon>Halobacteriovoraceae</taxon>
        <taxon>Halobacteriovorax</taxon>
    </lineage>
</organism>
<dbReference type="AlphaFoldDB" id="E1WZV8"/>
<proteinExistence type="predicted"/>
<dbReference type="eggNOG" id="COG1651">
    <property type="taxonomic scope" value="Bacteria"/>
</dbReference>
<dbReference type="Gene3D" id="3.40.30.10">
    <property type="entry name" value="Glutaredoxin"/>
    <property type="match status" value="1"/>
</dbReference>
<feature type="domain" description="Thioredoxin-like fold" evidence="1">
    <location>
        <begin position="204"/>
        <end position="366"/>
    </location>
</feature>
<keyword evidence="3" id="KW-1185">Reference proteome</keyword>
<evidence type="ECO:0000259" key="1">
    <source>
        <dbReference type="Pfam" id="PF13462"/>
    </source>
</evidence>
<evidence type="ECO:0000313" key="2">
    <source>
        <dbReference type="EMBL" id="CBW27894.1"/>
    </source>
</evidence>
<dbReference type="Proteomes" id="UP000008963">
    <property type="component" value="Chromosome"/>
</dbReference>
<sequence>MMSHKSIKKVLPNGVNMRRALLLLSMVFLYACNKTEDYNPYLKDDKKGVARPIYSYKNVSIYEKDMPLDLRIAEYRAEVMKYNELVNSIHSYYVRKDLMKDRGMSDFYGREGIVAEITDILKEDFDEKSTKKYYEKNKDKFNNLDPKNDPDWLNKVKYFQLVDHITVNYMRKLKELSDRGELIVNLLPPDVRKTGIDFSKYPQVGSKDGKYQLFGVTNYFCPDCRKANAELTDLFKIYGKELNYVHIGHTFNVNDVGMDSIIAGNCVHKVDSSLYWKFQDEMFTNPAYSDIRIFDNVKLRKSLEKSIAKIGLDKKKFFECMLDKDIRYSASDSLKFFQKLNVSRAPVFFLNGRELNYLDLKSLKSAFELMRKKLESQEK</sequence>
<dbReference type="PROSITE" id="PS51257">
    <property type="entry name" value="PROKAR_LIPOPROTEIN"/>
    <property type="match status" value="1"/>
</dbReference>
<dbReference type="Pfam" id="PF13462">
    <property type="entry name" value="Thioredoxin_4"/>
    <property type="match status" value="1"/>
</dbReference>
<dbReference type="InterPro" id="IPR012336">
    <property type="entry name" value="Thioredoxin-like_fold"/>
</dbReference>
<dbReference type="STRING" id="862908.BMS_3137"/>
<dbReference type="KEGG" id="bmx:BMS_3137"/>
<name>E1WZV8_HALMS</name>